<dbReference type="InterPro" id="IPR008979">
    <property type="entry name" value="Galactose-bd-like_sf"/>
</dbReference>
<dbReference type="CDD" id="cd04081">
    <property type="entry name" value="CBM35_galactosidase-like"/>
    <property type="match status" value="1"/>
</dbReference>
<dbReference type="PaxDb" id="5507-FOXG_14489P0"/>
<dbReference type="PANTHER" id="PTHR22925:SF3">
    <property type="entry name" value="GLYCOSYL HYDROLASE FAMILY PROTEIN 43"/>
    <property type="match status" value="1"/>
</dbReference>
<dbReference type="PANTHER" id="PTHR22925">
    <property type="entry name" value="GLYCOSYL HYDROLASE 43 FAMILY MEMBER"/>
    <property type="match status" value="1"/>
</dbReference>
<evidence type="ECO:0000256" key="3">
    <source>
        <dbReference type="ARBA" id="ARBA00023295"/>
    </source>
</evidence>
<comment type="similarity">
    <text evidence="1 4">Belongs to the glycosyl hydrolase 43 family.</text>
</comment>
<dbReference type="SUPFAM" id="SSF75005">
    <property type="entry name" value="Arabinanase/levansucrase/invertase"/>
    <property type="match status" value="1"/>
</dbReference>
<protein>
    <recommendedName>
        <fullName evidence="6">Glycosyl hydrolase family 43 protein</fullName>
    </recommendedName>
</protein>
<dbReference type="STRING" id="660025.F9F6S7"/>
<evidence type="ECO:0008006" key="6">
    <source>
        <dbReference type="Google" id="ProtNLM"/>
    </source>
</evidence>
<evidence type="ECO:0000256" key="4">
    <source>
        <dbReference type="RuleBase" id="RU361187"/>
    </source>
</evidence>
<dbReference type="GO" id="GO:0005975">
    <property type="term" value="P:carbohydrate metabolic process"/>
    <property type="evidence" value="ECO:0007669"/>
    <property type="project" value="InterPro"/>
</dbReference>
<dbReference type="Gene3D" id="2.115.10.20">
    <property type="entry name" value="Glycosyl hydrolase domain, family 43"/>
    <property type="match status" value="1"/>
</dbReference>
<dbReference type="OrthoDB" id="9970295at2759"/>
<comment type="caution">
    <text evidence="5">The sequence shown here is derived from an EMBL/GenBank/DDBJ whole genome shotgun (WGS) entry which is preliminary data.</text>
</comment>
<evidence type="ECO:0000256" key="1">
    <source>
        <dbReference type="ARBA" id="ARBA00009865"/>
    </source>
</evidence>
<evidence type="ECO:0000256" key="2">
    <source>
        <dbReference type="ARBA" id="ARBA00022801"/>
    </source>
</evidence>
<proteinExistence type="inferred from homology"/>
<gene>
    <name evidence="5" type="ORF">FOXB_02102</name>
</gene>
<reference evidence="5" key="1">
    <citation type="journal article" date="2012" name="Mol. Plant Microbe Interact.">
        <title>A highly conserved effector in Fusarium oxysporum is required for full virulence on Arabidopsis.</title>
        <authorList>
            <person name="Thatcher L.F."/>
            <person name="Gardiner D.M."/>
            <person name="Kazan K."/>
            <person name="Manners J."/>
        </authorList>
    </citation>
    <scope>NUCLEOTIDE SEQUENCE [LARGE SCALE GENOMIC DNA]</scope>
    <source>
        <strain evidence="5">Fo5176</strain>
    </source>
</reference>
<dbReference type="Pfam" id="PF04616">
    <property type="entry name" value="Glyco_hydro_43"/>
    <property type="match status" value="1"/>
</dbReference>
<dbReference type="GO" id="GO:0004553">
    <property type="term" value="F:hydrolase activity, hydrolyzing O-glycosyl compounds"/>
    <property type="evidence" value="ECO:0007669"/>
    <property type="project" value="InterPro"/>
</dbReference>
<evidence type="ECO:0000313" key="5">
    <source>
        <dbReference type="EMBL" id="EGU87343.1"/>
    </source>
</evidence>
<keyword evidence="3 4" id="KW-0326">Glycosidase</keyword>
<dbReference type="AlphaFoldDB" id="F9F6S7"/>
<sequence length="543" mass="59859">MYHEVANFLAQVTLEQGYVLHGSDTPGPSLDVPLSITPDRSLLVYVGPAYGPADHVKYLQRKVPMIEPRSSNCWPRSSSKNCSWVLQTGSLPDRVMPRFLSTLLAVLAASTVQASLDIVSGATWTATNTGEHVQAHGHGLIEVDGTYYMIGEDKTDGTYFQNVNCYSSTNLVEWTYRGALLSRTSEAGDLGPNRIVERPKVIYNDQTKKYVLYMHIDSPDYKDARVGIATGDSVCGKYTYHRSFRPLGKQSRDMGLFKDDDGSAYLLTEDREYGTRIMALSDDYLNVTEITYEWQYFAESPAMLKQNGYYFIFGSHLTGWNANDNIYSYAKSLSGPWSNWTEFAPIGSKTYQSQVSYIQPLGNGNAIYIGDRWVSTNLAASTYVWLPLKVDGTKVTLSWYDSWSPNLSKGTWSETKMTKIEGETATMGNDARVISCSECSGGQAVGYIGGDKKGTLTFKNIKSSGGTATINVKYRNGDTGSRYATVNVNGESQKLAFLSTSHLSQTGLSRGFFDLKEGSDNMITISNDDGWGPDVDALMPPAA</sequence>
<name>F9F6S7_FUSOF</name>
<dbReference type="InterPro" id="IPR023296">
    <property type="entry name" value="Glyco_hydro_beta-prop_sf"/>
</dbReference>
<dbReference type="EMBL" id="AFQF01000693">
    <property type="protein sequence ID" value="EGU87343.1"/>
    <property type="molecule type" value="Genomic_DNA"/>
</dbReference>
<organism evidence="5">
    <name type="scientific">Fusarium oxysporum (strain Fo5176)</name>
    <name type="common">Fusarium vascular wilt</name>
    <dbReference type="NCBI Taxonomy" id="660025"/>
    <lineage>
        <taxon>Eukaryota</taxon>
        <taxon>Fungi</taxon>
        <taxon>Dikarya</taxon>
        <taxon>Ascomycota</taxon>
        <taxon>Pezizomycotina</taxon>
        <taxon>Sordariomycetes</taxon>
        <taxon>Hypocreomycetidae</taxon>
        <taxon>Hypocreales</taxon>
        <taxon>Nectriaceae</taxon>
        <taxon>Fusarium</taxon>
        <taxon>Fusarium oxysporum species complex</taxon>
    </lineage>
</organism>
<dbReference type="SUPFAM" id="SSF49785">
    <property type="entry name" value="Galactose-binding domain-like"/>
    <property type="match status" value="1"/>
</dbReference>
<dbReference type="CDD" id="cd18821">
    <property type="entry name" value="GH43_Pc3Gal43A-like"/>
    <property type="match status" value="1"/>
</dbReference>
<dbReference type="Gene3D" id="2.60.120.260">
    <property type="entry name" value="Galactose-binding domain-like"/>
    <property type="match status" value="1"/>
</dbReference>
<keyword evidence="2 4" id="KW-0378">Hydrolase</keyword>
<accession>F9F6S7</accession>
<dbReference type="InterPro" id="IPR006710">
    <property type="entry name" value="Glyco_hydro_43"/>
</dbReference>